<dbReference type="GO" id="GO:0042254">
    <property type="term" value="P:ribosome biogenesis"/>
    <property type="evidence" value="ECO:0007669"/>
    <property type="project" value="TreeGrafter"/>
</dbReference>
<organism evidence="2">
    <name type="scientific">Xenopsylla cheopis</name>
    <name type="common">Oriental rat flea</name>
    <name type="synonym">Pulex cheopis</name>
    <dbReference type="NCBI Taxonomy" id="163159"/>
    <lineage>
        <taxon>Eukaryota</taxon>
        <taxon>Metazoa</taxon>
        <taxon>Ecdysozoa</taxon>
        <taxon>Arthropoda</taxon>
        <taxon>Hexapoda</taxon>
        <taxon>Insecta</taxon>
        <taxon>Pterygota</taxon>
        <taxon>Neoptera</taxon>
        <taxon>Endopterygota</taxon>
        <taxon>Siphonaptera</taxon>
        <taxon>Pulicidae</taxon>
        <taxon>Xenopsyllinae</taxon>
        <taxon>Xenopsylla</taxon>
    </lineage>
</organism>
<protein>
    <recommendedName>
        <fullName evidence="1">Nucleolar 27S pre-rRNA processing Urb2/Npa2 C-terminal domain-containing protein</fullName>
    </recommendedName>
</protein>
<dbReference type="EMBL" id="GIIL01003082">
    <property type="protein sequence ID" value="NOV46808.1"/>
    <property type="molecule type" value="Transcribed_RNA"/>
</dbReference>
<evidence type="ECO:0000259" key="1">
    <source>
        <dbReference type="Pfam" id="PF10441"/>
    </source>
</evidence>
<dbReference type="PANTHER" id="PTHR15682:SF2">
    <property type="entry name" value="UNHEALTHY RIBOSOME BIOGENESIS PROTEIN 2 HOMOLOG"/>
    <property type="match status" value="1"/>
</dbReference>
<accession>A0A6M2DP40</accession>
<feature type="domain" description="Nucleolar 27S pre-rRNA processing Urb2/Npa2 C-terminal" evidence="1">
    <location>
        <begin position="883"/>
        <end position="1058"/>
    </location>
</feature>
<reference evidence="2" key="1">
    <citation type="submission" date="2020-03" db="EMBL/GenBank/DDBJ databases">
        <title>Transcriptomic Profiling of the Digestive Tract of the Rat Flea, Xenopsylla cheopis, Following Blood Feeding and Infection with Yersinia pestis.</title>
        <authorList>
            <person name="Bland D.M."/>
            <person name="Martens C.A."/>
            <person name="Virtaneva K."/>
            <person name="Kanakabandi K."/>
            <person name="Long D."/>
            <person name="Rosenke R."/>
            <person name="Saturday G.A."/>
            <person name="Hoyt F.H."/>
            <person name="Bruno D.P."/>
            <person name="Ribeiro J.M.C."/>
            <person name="Hinnebusch J."/>
        </authorList>
    </citation>
    <scope>NUCLEOTIDE SEQUENCE</scope>
</reference>
<name>A0A6M2DP40_XENCH</name>
<evidence type="ECO:0000313" key="2">
    <source>
        <dbReference type="EMBL" id="NOV46808.1"/>
    </source>
</evidence>
<dbReference type="InterPro" id="IPR052609">
    <property type="entry name" value="Ribosome_Biogenesis_Reg"/>
</dbReference>
<dbReference type="PANTHER" id="PTHR15682">
    <property type="entry name" value="UNHEALTHY RIBOSOME BIOGENESIS PROTEIN 2 HOMOLOG"/>
    <property type="match status" value="1"/>
</dbReference>
<dbReference type="InterPro" id="IPR018849">
    <property type="entry name" value="Urb2/Npa2_C"/>
</dbReference>
<dbReference type="Pfam" id="PF10441">
    <property type="entry name" value="Urb2"/>
    <property type="match status" value="1"/>
</dbReference>
<dbReference type="AlphaFoldDB" id="A0A6M2DP40"/>
<sequence>MLSIAFIRANKDTSNVFILFKKIIEIKELFYQHQFLNAVRKENVSLDIEHENETFMAFLQNHVMVILSNDCLKENALSLLNSIIELNPLIIEPHIIETLIKVMLLKKENQKSLEEFVVFLKNVLKALLKLNRIHKLPLLLLNDMDTVMKKKCSLEGYFNPENVNIEHIWPVEAAKFWGNFMEGVNASITWGTFQSLLYNLDNKGVLDVNIDLNSGCLMTQIILRFISNFLENCKLPLMTKENFFKLRDNSRKAFEILAKIAPIIMKKQLNSLLVHWMETVFIVDEFTIMLKYYWDCMDSHLELPLIEHYFDVKSWKKLRKFIGQSDCQKSQDYMSNICLQHIRYNIINAKECDIKAELNTSFDYILENWKVFLHSKVLFKTLIPLMSNSQIVTLLNNSMNEIITPINLPILRLEYIQENKKFILISLYSIFYDIGKWFSLPEGNKTFTDNIIQFDITELLSNKQNCLKMIGGTLEDNIIVLHNSDIEKLENLLNALIVLNLQYLDNLDKSYTYIFITCVLGNLEEMIKSDESIDNSYQKFANRCCNLCQTILLCILETGPSLSIDEYISPAVYVKFCTWISTPEPIQLLIEMSIKENSNMILKLAKSIKKISKKCNVLADYNCPNTLSELLILPIVCLTNVPKMKKLHRDLKPTILELRNKCSDIIYGLISKSFRNATPECISILLPGYNHLLQYWINSVEIRNEIADVLIALPTFLNYSIENIQTSATGDSQFLITLVIRNQKYFAEQLPNNFVLNMWHIYYKTNCNMHNISSTENVLNLLENCNDKDFEDIVVKLNENTLKLKVDCIEFQNTIKLWENITGAVLSGNKSKLRLEILRRLCQDLLTLIVEDKTMDKMTSLIIFKFFLTAINNPLVQINFLIIETILSAVLLMPFEHMTISEVELFKVCSEIVNFILLKRTALILDRLPVVALCIHYLIKALCKWSASKNENNLQEDNTQIVLADLGHHIEKIFSALIKLKKDISRPAYFMHDLIAELTSYTLTNKVKQSLLNCCYQIHSLCDPHALKFINTVSSPANREIFKNIHETYNKFYMFKGKI</sequence>
<proteinExistence type="predicted"/>
<dbReference type="GO" id="GO:0005730">
    <property type="term" value="C:nucleolus"/>
    <property type="evidence" value="ECO:0007669"/>
    <property type="project" value="TreeGrafter"/>
</dbReference>